<dbReference type="CDD" id="cd01167">
    <property type="entry name" value="bac_FRK"/>
    <property type="match status" value="1"/>
</dbReference>
<evidence type="ECO:0000256" key="5">
    <source>
        <dbReference type="ARBA" id="ARBA00022840"/>
    </source>
</evidence>
<keyword evidence="3" id="KW-0547">Nucleotide-binding</keyword>
<gene>
    <name evidence="7" type="ORF">C8N32_10124</name>
</gene>
<feature type="domain" description="Carbohydrate kinase PfkB" evidence="6">
    <location>
        <begin position="19"/>
        <end position="291"/>
    </location>
</feature>
<dbReference type="InterPro" id="IPR002173">
    <property type="entry name" value="Carboh/pur_kinase_PfkB_CS"/>
</dbReference>
<dbReference type="OrthoDB" id="9795789at2"/>
<organism evidence="7 8">
    <name type="scientific">Rhodovulum imhoffii</name>
    <dbReference type="NCBI Taxonomy" id="365340"/>
    <lineage>
        <taxon>Bacteria</taxon>
        <taxon>Pseudomonadati</taxon>
        <taxon>Pseudomonadota</taxon>
        <taxon>Alphaproteobacteria</taxon>
        <taxon>Rhodobacterales</taxon>
        <taxon>Paracoccaceae</taxon>
        <taxon>Rhodovulum</taxon>
    </lineage>
</organism>
<dbReference type="PANTHER" id="PTHR43085">
    <property type="entry name" value="HEXOKINASE FAMILY MEMBER"/>
    <property type="match status" value="1"/>
</dbReference>
<evidence type="ECO:0000256" key="4">
    <source>
        <dbReference type="ARBA" id="ARBA00022777"/>
    </source>
</evidence>
<dbReference type="Pfam" id="PF00294">
    <property type="entry name" value="PfkB"/>
    <property type="match status" value="1"/>
</dbReference>
<name>A0A2T5BW11_9RHOB</name>
<dbReference type="InterPro" id="IPR050306">
    <property type="entry name" value="PfkB_Carbo_kinase"/>
</dbReference>
<proteinExistence type="inferred from homology"/>
<comment type="similarity">
    <text evidence="1">Belongs to the carbohydrate kinase PfkB family.</text>
</comment>
<dbReference type="GO" id="GO:0016301">
    <property type="term" value="F:kinase activity"/>
    <property type="evidence" value="ECO:0007669"/>
    <property type="project" value="UniProtKB-KW"/>
</dbReference>
<accession>A0A2T5BW11</accession>
<dbReference type="Proteomes" id="UP000243859">
    <property type="component" value="Unassembled WGS sequence"/>
</dbReference>
<dbReference type="InterPro" id="IPR011611">
    <property type="entry name" value="PfkB_dom"/>
</dbReference>
<dbReference type="AlphaFoldDB" id="A0A2T5BW11"/>
<reference evidence="7 8" key="1">
    <citation type="submission" date="2018-04" db="EMBL/GenBank/DDBJ databases">
        <title>Genomic Encyclopedia of Archaeal and Bacterial Type Strains, Phase II (KMG-II): from individual species to whole genera.</title>
        <authorList>
            <person name="Goeker M."/>
        </authorList>
    </citation>
    <scope>NUCLEOTIDE SEQUENCE [LARGE SCALE GENOMIC DNA]</scope>
    <source>
        <strain evidence="7 8">DSM 18064</strain>
    </source>
</reference>
<evidence type="ECO:0000313" key="8">
    <source>
        <dbReference type="Proteomes" id="UP000243859"/>
    </source>
</evidence>
<dbReference type="Gene3D" id="3.40.1190.20">
    <property type="match status" value="1"/>
</dbReference>
<dbReference type="PANTHER" id="PTHR43085:SF1">
    <property type="entry name" value="PSEUDOURIDINE KINASE-RELATED"/>
    <property type="match status" value="1"/>
</dbReference>
<dbReference type="PROSITE" id="PS00584">
    <property type="entry name" value="PFKB_KINASES_2"/>
    <property type="match status" value="1"/>
</dbReference>
<dbReference type="SUPFAM" id="SSF53613">
    <property type="entry name" value="Ribokinase-like"/>
    <property type="match status" value="1"/>
</dbReference>
<keyword evidence="8" id="KW-1185">Reference proteome</keyword>
<keyword evidence="4 7" id="KW-0418">Kinase</keyword>
<dbReference type="RefSeq" id="WP_107890445.1">
    <property type="nucleotide sequence ID" value="NZ_NHSI01000066.1"/>
</dbReference>
<keyword evidence="2" id="KW-0808">Transferase</keyword>
<dbReference type="GO" id="GO:0005524">
    <property type="term" value="F:ATP binding"/>
    <property type="evidence" value="ECO:0007669"/>
    <property type="project" value="UniProtKB-KW"/>
</dbReference>
<evidence type="ECO:0000256" key="2">
    <source>
        <dbReference type="ARBA" id="ARBA00022679"/>
    </source>
</evidence>
<evidence type="ECO:0000256" key="1">
    <source>
        <dbReference type="ARBA" id="ARBA00010688"/>
    </source>
</evidence>
<protein>
    <submittedName>
        <fullName evidence="7">Fructokinase</fullName>
    </submittedName>
</protein>
<evidence type="ECO:0000259" key="6">
    <source>
        <dbReference type="Pfam" id="PF00294"/>
    </source>
</evidence>
<dbReference type="EMBL" id="QAAA01000001">
    <property type="protein sequence ID" value="PTN03831.1"/>
    <property type="molecule type" value="Genomic_DNA"/>
</dbReference>
<comment type="caution">
    <text evidence="7">The sequence shown here is derived from an EMBL/GenBank/DDBJ whole genome shotgun (WGS) entry which is preliminary data.</text>
</comment>
<evidence type="ECO:0000256" key="3">
    <source>
        <dbReference type="ARBA" id="ARBA00022741"/>
    </source>
</evidence>
<keyword evidence="5" id="KW-0067">ATP-binding</keyword>
<sequence length="295" mass="30774">MILCCGDALIDILPDGIERPGGAAYNTAILLARLGQRAGLLAGLSHDSGGQRLCKGLKDAGVSFDLCPLSDSPSPRALVTLENGTPRYRFEDTGSAGRQLTFDDLPPLPDSVEALVLGGISLTGDPSATAFETLMAQETSARITLLDPNIRPAAIEDEQAFRDRLDRMIALADIVKLSAEDLSWLEGPGNAEEKAHGFLAHGPGLVCLTLGAEGAVAFTHGTRLALPATKVAETDTVGAGDSFNAGLMAALAQHGKMNRLSVSTMTPETLHAVMETAIRIASESIAHKGASRKPA</sequence>
<dbReference type="InterPro" id="IPR029056">
    <property type="entry name" value="Ribokinase-like"/>
</dbReference>
<evidence type="ECO:0000313" key="7">
    <source>
        <dbReference type="EMBL" id="PTN03831.1"/>
    </source>
</evidence>